<name>A0A9D1K6F1_9FIRM</name>
<evidence type="ECO:0000313" key="4">
    <source>
        <dbReference type="Proteomes" id="UP000824140"/>
    </source>
</evidence>
<reference evidence="3" key="1">
    <citation type="submission" date="2020-10" db="EMBL/GenBank/DDBJ databases">
        <authorList>
            <person name="Gilroy R."/>
        </authorList>
    </citation>
    <scope>NUCLEOTIDE SEQUENCE</scope>
    <source>
        <strain evidence="3">13766</strain>
    </source>
</reference>
<feature type="domain" description="GFO/IDH/MocA-like oxidoreductase" evidence="2">
    <location>
        <begin position="128"/>
        <end position="246"/>
    </location>
</feature>
<evidence type="ECO:0000259" key="1">
    <source>
        <dbReference type="Pfam" id="PF01408"/>
    </source>
</evidence>
<protein>
    <submittedName>
        <fullName evidence="3">Gfo/Idh/MocA family oxidoreductase</fullName>
    </submittedName>
</protein>
<dbReference type="Gene3D" id="3.30.360.10">
    <property type="entry name" value="Dihydrodipicolinate Reductase, domain 2"/>
    <property type="match status" value="1"/>
</dbReference>
<evidence type="ECO:0000313" key="3">
    <source>
        <dbReference type="EMBL" id="HIS91813.1"/>
    </source>
</evidence>
<accession>A0A9D1K6F1</accession>
<sequence>MSIQLGIIGFGYMGKWHLNNAPRVEGVKVVAAYDIDAARVAAAREAGLRGYDSLSDFLRDEEINLVLVATPNDSHCELVCAALAAGKHVISEKPPAMSLAELDKMIATAEAHGRIFTVHQNRRWDKDFRTVKAVLESGELGNVYAVRSTLHGARGAMFGWRAEPEHGGGMIYDWGVHFVDQLLNLFGYDNVKSVLCRTAKVKTPDVEDYFTLILDFKAGFYAQIEIGTFVLKPNPRWLVTGDKGTLWIRDFSCDEGGVICVNEGVHGEAAPIMTTSGPTRTFAPRAKEEINEHPLPQIEPDLREYYANLRDAIDGKAEPIVKTSQVRSVFRVLEAAFESAKTGRQVLL</sequence>
<dbReference type="InterPro" id="IPR000683">
    <property type="entry name" value="Gfo/Idh/MocA-like_OxRdtase_N"/>
</dbReference>
<reference evidence="3" key="2">
    <citation type="journal article" date="2021" name="PeerJ">
        <title>Extensive microbial diversity within the chicken gut microbiome revealed by metagenomics and culture.</title>
        <authorList>
            <person name="Gilroy R."/>
            <person name="Ravi A."/>
            <person name="Getino M."/>
            <person name="Pursley I."/>
            <person name="Horton D.L."/>
            <person name="Alikhan N.F."/>
            <person name="Baker D."/>
            <person name="Gharbi K."/>
            <person name="Hall N."/>
            <person name="Watson M."/>
            <person name="Adriaenssens E.M."/>
            <person name="Foster-Nyarko E."/>
            <person name="Jarju S."/>
            <person name="Secka A."/>
            <person name="Antonio M."/>
            <person name="Oren A."/>
            <person name="Chaudhuri R.R."/>
            <person name="La Ragione R."/>
            <person name="Hildebrand F."/>
            <person name="Pallen M.J."/>
        </authorList>
    </citation>
    <scope>NUCLEOTIDE SEQUENCE</scope>
    <source>
        <strain evidence="3">13766</strain>
    </source>
</reference>
<dbReference type="Pfam" id="PF22725">
    <property type="entry name" value="GFO_IDH_MocA_C3"/>
    <property type="match status" value="1"/>
</dbReference>
<dbReference type="SUPFAM" id="SSF51735">
    <property type="entry name" value="NAD(P)-binding Rossmann-fold domains"/>
    <property type="match status" value="1"/>
</dbReference>
<gene>
    <name evidence="3" type="ORF">IAA84_02220</name>
</gene>
<dbReference type="InterPro" id="IPR051317">
    <property type="entry name" value="Gfo/Idh/MocA_oxidoreduct"/>
</dbReference>
<dbReference type="InterPro" id="IPR036291">
    <property type="entry name" value="NAD(P)-bd_dom_sf"/>
</dbReference>
<dbReference type="PANTHER" id="PTHR43708">
    <property type="entry name" value="CONSERVED EXPRESSED OXIDOREDUCTASE (EUROFUNG)"/>
    <property type="match status" value="1"/>
</dbReference>
<dbReference type="SUPFAM" id="SSF55347">
    <property type="entry name" value="Glyceraldehyde-3-phosphate dehydrogenase-like, C-terminal domain"/>
    <property type="match status" value="1"/>
</dbReference>
<dbReference type="Proteomes" id="UP000824140">
    <property type="component" value="Unassembled WGS sequence"/>
</dbReference>
<evidence type="ECO:0000259" key="2">
    <source>
        <dbReference type="Pfam" id="PF22725"/>
    </source>
</evidence>
<dbReference type="GO" id="GO:0000166">
    <property type="term" value="F:nucleotide binding"/>
    <property type="evidence" value="ECO:0007669"/>
    <property type="project" value="InterPro"/>
</dbReference>
<feature type="domain" description="Gfo/Idh/MocA-like oxidoreductase N-terminal" evidence="1">
    <location>
        <begin position="4"/>
        <end position="119"/>
    </location>
</feature>
<comment type="caution">
    <text evidence="3">The sequence shown here is derived from an EMBL/GenBank/DDBJ whole genome shotgun (WGS) entry which is preliminary data.</text>
</comment>
<dbReference type="AlphaFoldDB" id="A0A9D1K6F1"/>
<organism evidence="3 4">
    <name type="scientific">Candidatus Alectryocaccomicrobium excrementavium</name>
    <dbReference type="NCBI Taxonomy" id="2840668"/>
    <lineage>
        <taxon>Bacteria</taxon>
        <taxon>Bacillati</taxon>
        <taxon>Bacillota</taxon>
        <taxon>Clostridia</taxon>
        <taxon>Candidatus Alectryocaccomicrobium</taxon>
    </lineage>
</organism>
<dbReference type="Pfam" id="PF01408">
    <property type="entry name" value="GFO_IDH_MocA"/>
    <property type="match status" value="1"/>
</dbReference>
<dbReference type="InterPro" id="IPR055170">
    <property type="entry name" value="GFO_IDH_MocA-like_dom"/>
</dbReference>
<dbReference type="Gene3D" id="3.40.50.720">
    <property type="entry name" value="NAD(P)-binding Rossmann-like Domain"/>
    <property type="match status" value="1"/>
</dbReference>
<dbReference type="EMBL" id="DVJN01000040">
    <property type="protein sequence ID" value="HIS91813.1"/>
    <property type="molecule type" value="Genomic_DNA"/>
</dbReference>
<proteinExistence type="predicted"/>
<dbReference type="PANTHER" id="PTHR43708:SF8">
    <property type="entry name" value="OXIDOREDUCTASE"/>
    <property type="match status" value="1"/>
</dbReference>